<name>A0A286A796_9PROT</name>
<evidence type="ECO:0000313" key="1">
    <source>
        <dbReference type="EMBL" id="SOD17800.1"/>
    </source>
</evidence>
<dbReference type="AlphaFoldDB" id="A0A286A796"/>
<dbReference type="Proteomes" id="UP000219335">
    <property type="component" value="Unassembled WGS sequence"/>
</dbReference>
<reference evidence="1 2" key="1">
    <citation type="submission" date="2017-09" db="EMBL/GenBank/DDBJ databases">
        <authorList>
            <person name="Ehlers B."/>
            <person name="Leendertz F.H."/>
        </authorList>
    </citation>
    <scope>NUCLEOTIDE SEQUENCE [LARGE SCALE GENOMIC DNA]</scope>
    <source>
        <strain evidence="1 2">Nm42</strain>
    </source>
</reference>
<sequence length="296" mass="34172">MSIPTESYEDIFEQYSAAIKWMDDLGFKLNSGRTSHYERVLRHWKDAYKTASVDEWRKRLPDILSSVFEVHDFVNIHKTFRNLPPKQLVSIVDKLQKGVNGPINVADETPQSTTDRNYLFEASVAAKVHRPEKGMEVILDSKSDTGIQIAGKKIWVECKRVTTLDKIERNVRDASSQLQKVFNQEVGSGHRGIVAIDISKVLNSSSNIFVATDDDELLESVRHMMNEFIVRYSQIWQNIYKRRHRKIIGTVFRFAFMSISEARNIPVYTSQWVMNPRLGIAESDKLILRQLVDLLK</sequence>
<proteinExistence type="predicted"/>
<dbReference type="RefSeq" id="WP_097104553.1">
    <property type="nucleotide sequence ID" value="NZ_OCMU01000001.1"/>
</dbReference>
<accession>A0A286A796</accession>
<protein>
    <submittedName>
        <fullName evidence="1">Uncharacterized protein</fullName>
    </submittedName>
</protein>
<organism evidence="1 2">
    <name type="scientific">Nitrosomonas ureae</name>
    <dbReference type="NCBI Taxonomy" id="44577"/>
    <lineage>
        <taxon>Bacteria</taxon>
        <taxon>Pseudomonadati</taxon>
        <taxon>Pseudomonadota</taxon>
        <taxon>Betaproteobacteria</taxon>
        <taxon>Nitrosomonadales</taxon>
        <taxon>Nitrosomonadaceae</taxon>
        <taxon>Nitrosomonas</taxon>
    </lineage>
</organism>
<evidence type="ECO:0000313" key="2">
    <source>
        <dbReference type="Proteomes" id="UP000219335"/>
    </source>
</evidence>
<gene>
    <name evidence="1" type="ORF">SAMN06297164_1360</name>
</gene>
<dbReference type="EMBL" id="OCMU01000001">
    <property type="protein sequence ID" value="SOD17800.1"/>
    <property type="molecule type" value="Genomic_DNA"/>
</dbReference>